<dbReference type="Proteomes" id="UP001629536">
    <property type="component" value="Unassembled WGS sequence"/>
</dbReference>
<keyword evidence="2" id="KW-1185">Reference proteome</keyword>
<sequence length="156" mass="17891">MIHAKSEVENFNYSEYIKNIEEEIKFIFEIASSYENGELLINKYLLIQKYGVEKANNIEKGIKKIYKIDSDIYTERYVVKSAFIDCMKGELVGMIHGMDFYQLLESGDVVAYIQGRAWGKVAELIGKQMLRFDIKANIGTLIASLAYSGVKCKFWG</sequence>
<dbReference type="RefSeq" id="WP_408127019.1">
    <property type="nucleotide sequence ID" value="NZ_JBFNFH010000027.1"/>
</dbReference>
<evidence type="ECO:0000313" key="2">
    <source>
        <dbReference type="Proteomes" id="UP001629536"/>
    </source>
</evidence>
<comment type="caution">
    <text evidence="1">The sequence shown here is derived from an EMBL/GenBank/DDBJ whole genome shotgun (WGS) entry which is preliminary data.</text>
</comment>
<reference evidence="1 2" key="1">
    <citation type="journal article" date="2024" name="Front. Microbiol.">
        <title>Pangenomic and biochemical analyses of Helcococcus ovis reveal widespread tetracycline resistance and a novel bacterial species, Helcococcus bovis.</title>
        <authorList>
            <person name="Cunha F."/>
            <person name="Zhai Y."/>
            <person name="Casaro S."/>
            <person name="Jones K.L."/>
            <person name="Hernandez M."/>
            <person name="Bisinotto R.S."/>
            <person name="Kariyawasam S."/>
            <person name="Brown M.B."/>
            <person name="Phillips A."/>
            <person name="Jeong K.C."/>
            <person name="Galvao K.N."/>
        </authorList>
    </citation>
    <scope>NUCLEOTIDE SEQUENCE [LARGE SCALE GENOMIC DNA]</scope>
    <source>
        <strain evidence="1 2">KG197</strain>
    </source>
</reference>
<evidence type="ECO:0000313" key="1">
    <source>
        <dbReference type="EMBL" id="MFM1525666.1"/>
    </source>
</evidence>
<protein>
    <submittedName>
        <fullName evidence="1">Uncharacterized protein</fullName>
    </submittedName>
</protein>
<proteinExistence type="predicted"/>
<dbReference type="EMBL" id="JBFNFH010000027">
    <property type="protein sequence ID" value="MFM1525666.1"/>
    <property type="molecule type" value="Genomic_DNA"/>
</dbReference>
<accession>A0ABW9F8B7</accession>
<organism evidence="1 2">
    <name type="scientific">Helcococcus bovis</name>
    <dbReference type="NCBI Taxonomy" id="3153252"/>
    <lineage>
        <taxon>Bacteria</taxon>
        <taxon>Bacillati</taxon>
        <taxon>Bacillota</taxon>
        <taxon>Tissierellia</taxon>
        <taxon>Tissierellales</taxon>
        <taxon>Peptoniphilaceae</taxon>
        <taxon>Helcococcus</taxon>
    </lineage>
</organism>
<name>A0ABW9F8B7_9FIRM</name>
<gene>
    <name evidence="1" type="ORF">ABGF40_08350</name>
</gene>